<sequence>MSSSSMWARALHSSSSPYAPMGSVNPSADMVLNANELIMRVEYLPVFYPLEIKQENALHYGRTSSWILFVSPEIESGQEAFAVGKDSNRTPTSVHELVVPICSLETGVLGKRIKRSLTGGHEMQSTQDK</sequence>
<name>A0A317YHL5_MAIZE</name>
<organism evidence="1">
    <name type="scientific">Zea mays</name>
    <name type="common">Maize</name>
    <dbReference type="NCBI Taxonomy" id="4577"/>
    <lineage>
        <taxon>Eukaryota</taxon>
        <taxon>Viridiplantae</taxon>
        <taxon>Streptophyta</taxon>
        <taxon>Embryophyta</taxon>
        <taxon>Tracheophyta</taxon>
        <taxon>Spermatophyta</taxon>
        <taxon>Magnoliopsida</taxon>
        <taxon>Liliopsida</taxon>
        <taxon>Poales</taxon>
        <taxon>Poaceae</taxon>
        <taxon>PACMAD clade</taxon>
        <taxon>Panicoideae</taxon>
        <taxon>Andropogonodae</taxon>
        <taxon>Andropogoneae</taxon>
        <taxon>Tripsacinae</taxon>
        <taxon>Zea</taxon>
    </lineage>
</organism>
<proteinExistence type="predicted"/>
<protein>
    <submittedName>
        <fullName evidence="1">Meiosis-specific protein PAIR2</fullName>
    </submittedName>
</protein>
<reference evidence="1" key="1">
    <citation type="journal article" date="2018" name="Nat. Genet.">
        <title>Extensive intraspecific gene order and gene structural variations between Mo17 and other maize genomes.</title>
        <authorList>
            <person name="Sun S."/>
            <person name="Zhou Y."/>
            <person name="Chen J."/>
            <person name="Shi J."/>
            <person name="Zhao H."/>
            <person name="Zhao H."/>
            <person name="Song W."/>
            <person name="Zhang M."/>
            <person name="Cui Y."/>
            <person name="Dong X."/>
            <person name="Liu H."/>
            <person name="Ma X."/>
            <person name="Jiao Y."/>
            <person name="Wang B."/>
            <person name="Wei X."/>
            <person name="Stein J.C."/>
            <person name="Glaubitz J.C."/>
            <person name="Lu F."/>
            <person name="Yu G."/>
            <person name="Liang C."/>
            <person name="Fengler K."/>
            <person name="Li B."/>
            <person name="Rafalski A."/>
            <person name="Schnable P.S."/>
            <person name="Ware D.H."/>
            <person name="Buckler E.S."/>
            <person name="Lai J."/>
        </authorList>
    </citation>
    <scope>NUCLEOTIDE SEQUENCE [LARGE SCALE GENOMIC DNA]</scope>
    <source>
        <tissue evidence="1">Seedling</tissue>
    </source>
</reference>
<accession>A0A317YHL5</accession>
<comment type="caution">
    <text evidence="1">The sequence shown here is derived from an EMBL/GenBank/DDBJ whole genome shotgun (WGS) entry which is preliminary data.</text>
</comment>
<dbReference type="Proteomes" id="UP000251960">
    <property type="component" value="Chromosome 1"/>
</dbReference>
<dbReference type="ExpressionAtlas" id="A0A317YHL5">
    <property type="expression patterns" value="baseline and differential"/>
</dbReference>
<gene>
    <name evidence="1" type="primary">PAIR2_1</name>
    <name evidence="1" type="ORF">Zm00014a_000922</name>
</gene>
<dbReference type="AlphaFoldDB" id="A0A317YHL5"/>
<evidence type="ECO:0000313" key="1">
    <source>
        <dbReference type="EMBL" id="PWZ58073.1"/>
    </source>
</evidence>
<dbReference type="EMBL" id="NCVQ01000001">
    <property type="protein sequence ID" value="PWZ58073.1"/>
    <property type="molecule type" value="Genomic_DNA"/>
</dbReference>